<keyword evidence="6" id="KW-1185">Reference proteome</keyword>
<feature type="compositionally biased region" description="Polar residues" evidence="3">
    <location>
        <begin position="285"/>
        <end position="297"/>
    </location>
</feature>
<organism evidence="5 6">
    <name type="scientific">Cristinia sonorae</name>
    <dbReference type="NCBI Taxonomy" id="1940300"/>
    <lineage>
        <taxon>Eukaryota</taxon>
        <taxon>Fungi</taxon>
        <taxon>Dikarya</taxon>
        <taxon>Basidiomycota</taxon>
        <taxon>Agaricomycotina</taxon>
        <taxon>Agaricomycetes</taxon>
        <taxon>Agaricomycetidae</taxon>
        <taxon>Agaricales</taxon>
        <taxon>Pleurotineae</taxon>
        <taxon>Stephanosporaceae</taxon>
        <taxon>Cristinia</taxon>
    </lineage>
</organism>
<proteinExistence type="predicted"/>
<gene>
    <name evidence="5" type="ORF">BXZ70DRAFT_975861</name>
</gene>
<dbReference type="Pfam" id="PF02182">
    <property type="entry name" value="SAD_SRA"/>
    <property type="match status" value="1"/>
</dbReference>
<dbReference type="GO" id="GO:0005634">
    <property type="term" value="C:nucleus"/>
    <property type="evidence" value="ECO:0007669"/>
    <property type="project" value="UniProtKB-SubCell"/>
</dbReference>
<reference evidence="5" key="1">
    <citation type="journal article" date="2021" name="New Phytol.">
        <title>Evolutionary innovations through gain and loss of genes in the ectomycorrhizal Boletales.</title>
        <authorList>
            <person name="Wu G."/>
            <person name="Miyauchi S."/>
            <person name="Morin E."/>
            <person name="Kuo A."/>
            <person name="Drula E."/>
            <person name="Varga T."/>
            <person name="Kohler A."/>
            <person name="Feng B."/>
            <person name="Cao Y."/>
            <person name="Lipzen A."/>
            <person name="Daum C."/>
            <person name="Hundley H."/>
            <person name="Pangilinan J."/>
            <person name="Johnson J."/>
            <person name="Barry K."/>
            <person name="LaButti K."/>
            <person name="Ng V."/>
            <person name="Ahrendt S."/>
            <person name="Min B."/>
            <person name="Choi I.G."/>
            <person name="Park H."/>
            <person name="Plett J.M."/>
            <person name="Magnuson J."/>
            <person name="Spatafora J.W."/>
            <person name="Nagy L.G."/>
            <person name="Henrissat B."/>
            <person name="Grigoriev I.V."/>
            <person name="Yang Z.L."/>
            <person name="Xu J."/>
            <person name="Martin F.M."/>
        </authorList>
    </citation>
    <scope>NUCLEOTIDE SEQUENCE</scope>
    <source>
        <strain evidence="5">KKN 215</strain>
    </source>
</reference>
<accession>A0A8K0UJA8</accession>
<evidence type="ECO:0000256" key="1">
    <source>
        <dbReference type="ARBA" id="ARBA00023242"/>
    </source>
</evidence>
<evidence type="ECO:0000256" key="3">
    <source>
        <dbReference type="SAM" id="MobiDB-lite"/>
    </source>
</evidence>
<evidence type="ECO:0000313" key="5">
    <source>
        <dbReference type="EMBL" id="KAH8094513.1"/>
    </source>
</evidence>
<dbReference type="SUPFAM" id="SSF88697">
    <property type="entry name" value="PUA domain-like"/>
    <property type="match status" value="1"/>
</dbReference>
<dbReference type="PANTHER" id="PTHR14140:SF27">
    <property type="entry name" value="OS04G0289800 PROTEIN"/>
    <property type="match status" value="1"/>
</dbReference>
<evidence type="ECO:0000259" key="4">
    <source>
        <dbReference type="PROSITE" id="PS51015"/>
    </source>
</evidence>
<dbReference type="PROSITE" id="PS51015">
    <property type="entry name" value="YDG"/>
    <property type="match status" value="1"/>
</dbReference>
<dbReference type="OrthoDB" id="2270193at2759"/>
<keyword evidence="1 2" id="KW-0539">Nucleus</keyword>
<evidence type="ECO:0000313" key="6">
    <source>
        <dbReference type="Proteomes" id="UP000813824"/>
    </source>
</evidence>
<dbReference type="AlphaFoldDB" id="A0A8K0UJA8"/>
<evidence type="ECO:0000256" key="2">
    <source>
        <dbReference type="PROSITE-ProRule" id="PRU00358"/>
    </source>
</evidence>
<dbReference type="EMBL" id="JAEVFJ010000026">
    <property type="protein sequence ID" value="KAH8094513.1"/>
    <property type="molecule type" value="Genomic_DNA"/>
</dbReference>
<dbReference type="InterPro" id="IPR003105">
    <property type="entry name" value="SRA_YDG"/>
</dbReference>
<dbReference type="GO" id="GO:0016567">
    <property type="term" value="P:protein ubiquitination"/>
    <property type="evidence" value="ECO:0007669"/>
    <property type="project" value="TreeGrafter"/>
</dbReference>
<dbReference type="InterPro" id="IPR036987">
    <property type="entry name" value="SRA-YDG_sf"/>
</dbReference>
<dbReference type="InterPro" id="IPR015947">
    <property type="entry name" value="PUA-like_sf"/>
</dbReference>
<feature type="region of interest" description="Disordered" evidence="3">
    <location>
        <begin position="251"/>
        <end position="368"/>
    </location>
</feature>
<protein>
    <submittedName>
        <fullName evidence="5">PUA-like domain-containing protein</fullName>
    </submittedName>
</protein>
<feature type="region of interest" description="Disordered" evidence="3">
    <location>
        <begin position="190"/>
        <end position="230"/>
    </location>
</feature>
<dbReference type="SMART" id="SM00466">
    <property type="entry name" value="SRA"/>
    <property type="match status" value="1"/>
</dbReference>
<feature type="domain" description="YDG" evidence="4">
    <location>
        <begin position="18"/>
        <end position="169"/>
    </location>
</feature>
<dbReference type="InterPro" id="IPR045134">
    <property type="entry name" value="UHRF1/2-like"/>
</dbReference>
<dbReference type="GO" id="GO:0044027">
    <property type="term" value="P:negative regulation of gene expression via chromosomal CpG island methylation"/>
    <property type="evidence" value="ECO:0007669"/>
    <property type="project" value="TreeGrafter"/>
</dbReference>
<dbReference type="Proteomes" id="UP000813824">
    <property type="component" value="Unassembled WGS sequence"/>
</dbReference>
<dbReference type="GO" id="GO:0061630">
    <property type="term" value="F:ubiquitin protein ligase activity"/>
    <property type="evidence" value="ECO:0007669"/>
    <property type="project" value="TreeGrafter"/>
</dbReference>
<comment type="caution">
    <text evidence="5">The sequence shown here is derived from an EMBL/GenBank/DDBJ whole genome shotgun (WGS) entry which is preliminary data.</text>
</comment>
<feature type="compositionally biased region" description="Polar residues" evidence="3">
    <location>
        <begin position="355"/>
        <end position="366"/>
    </location>
</feature>
<sequence length="378" mass="41443">MARTRQRRKKNSKSDVYGHIPGVPVGTTFASRSECMHSGVHPVMMAGIYGSPTDGAYSIVLSGGYEDDEDKGDTLTYTGMGGRQKKNALGKRITNGPQVSDQSFNHSSNRSLLTSYENGKPVRVTRGSQLNSIFAPAEGYRYDGLYRVTNAELERGKTGFRMCRFTLERIPGQDPLPVRYYSQTLAKLTKSSNGRSGQARKYNTKDRTRTTGMPSISAKDERRFERSPLQSMASLHSEISAVDVGLTAAAPSHSELPQPEAGPSGLHRPMAAGPSRHSYSPPIPSTTESVSRRSLSSPEDVPSYPNSHTGVDRIDEPKPLPTARMSVEHPTPVVNTSWQDGAWLFGRPPPRPEPQETSHPATSRTGFPNFEGYLDIMM</sequence>
<dbReference type="Gene3D" id="2.30.280.10">
    <property type="entry name" value="SRA-YDG"/>
    <property type="match status" value="1"/>
</dbReference>
<comment type="subcellular location">
    <subcellularLocation>
        <location evidence="2">Nucleus</location>
    </subcellularLocation>
</comment>
<dbReference type="PANTHER" id="PTHR14140">
    <property type="entry name" value="E3 UBIQUITIN-PROTEIN LIGASE UHRF-RELATED"/>
    <property type="match status" value="1"/>
</dbReference>
<name>A0A8K0UJA8_9AGAR</name>